<dbReference type="InterPro" id="IPR000620">
    <property type="entry name" value="EamA_dom"/>
</dbReference>
<proteinExistence type="inferred from homology"/>
<accession>A0A542EG42</accession>
<feature type="transmembrane region" description="Helical" evidence="2">
    <location>
        <begin position="34"/>
        <end position="52"/>
    </location>
</feature>
<name>A0A542EG42_9MICO</name>
<comment type="caution">
    <text evidence="4">The sequence shown here is derived from an EMBL/GenBank/DDBJ whole genome shotgun (WGS) entry which is preliminary data.</text>
</comment>
<dbReference type="PANTHER" id="PTHR22911:SF137">
    <property type="entry name" value="SOLUTE CARRIER FAMILY 35 MEMBER G2-RELATED"/>
    <property type="match status" value="1"/>
</dbReference>
<dbReference type="InterPro" id="IPR037185">
    <property type="entry name" value="EmrE-like"/>
</dbReference>
<protein>
    <submittedName>
        <fullName evidence="4">Putative membrane protein</fullName>
    </submittedName>
</protein>
<organism evidence="4 5">
    <name type="scientific">Yimella lutea</name>
    <dbReference type="NCBI Taxonomy" id="587872"/>
    <lineage>
        <taxon>Bacteria</taxon>
        <taxon>Bacillati</taxon>
        <taxon>Actinomycetota</taxon>
        <taxon>Actinomycetes</taxon>
        <taxon>Micrococcales</taxon>
        <taxon>Dermacoccaceae</taxon>
        <taxon>Yimella</taxon>
    </lineage>
</organism>
<sequence>MVALLALGSSLVWGTSDFAGGLLAKRIAAVRVVAVAQIGGLLTMCVVLGIRVAQGVAIADGPWYLYGALAGLTGAVGLVCFYAALSMGTMGVVSPIASMGAVVPVAAGLATGDRIGVAVGIGLALMVFGVVLASGPELGGGAGRTPVLLAFVAAVAFGLSLFCMDRAAEVDVIPALWAMRIASVSALLLAWRFWPGGPVGARVPRRDVPIIMLVGVGDLAANALFSFAAAQGMVSVVSVLGSLYPVVTLIWARVLLDERLRPVQVAGVAATLGGIALVVG</sequence>
<dbReference type="SUPFAM" id="SSF103481">
    <property type="entry name" value="Multidrug resistance efflux transporter EmrE"/>
    <property type="match status" value="2"/>
</dbReference>
<dbReference type="Pfam" id="PF00892">
    <property type="entry name" value="EamA"/>
    <property type="match status" value="1"/>
</dbReference>
<keyword evidence="5" id="KW-1185">Reference proteome</keyword>
<feature type="transmembrane region" description="Helical" evidence="2">
    <location>
        <begin position="176"/>
        <end position="194"/>
    </location>
</feature>
<keyword evidence="2" id="KW-0472">Membrane</keyword>
<dbReference type="EMBL" id="VFMO01000001">
    <property type="protein sequence ID" value="TQJ14317.1"/>
    <property type="molecule type" value="Genomic_DNA"/>
</dbReference>
<feature type="domain" description="EamA" evidence="3">
    <location>
        <begin position="147"/>
        <end position="279"/>
    </location>
</feature>
<keyword evidence="2" id="KW-0812">Transmembrane</keyword>
<feature type="transmembrane region" description="Helical" evidence="2">
    <location>
        <begin position="91"/>
        <end position="110"/>
    </location>
</feature>
<dbReference type="RefSeq" id="WP_141928156.1">
    <property type="nucleotide sequence ID" value="NZ_BAABCI010000014.1"/>
</dbReference>
<feature type="transmembrane region" description="Helical" evidence="2">
    <location>
        <begin position="117"/>
        <end position="135"/>
    </location>
</feature>
<feature type="transmembrane region" description="Helical" evidence="2">
    <location>
        <begin position="64"/>
        <end position="85"/>
    </location>
</feature>
<dbReference type="GO" id="GO:0016020">
    <property type="term" value="C:membrane"/>
    <property type="evidence" value="ECO:0007669"/>
    <property type="project" value="InterPro"/>
</dbReference>
<feature type="transmembrane region" description="Helical" evidence="2">
    <location>
        <begin position="147"/>
        <end position="164"/>
    </location>
</feature>
<dbReference type="PANTHER" id="PTHR22911">
    <property type="entry name" value="ACYL-MALONYL CONDENSING ENZYME-RELATED"/>
    <property type="match status" value="1"/>
</dbReference>
<gene>
    <name evidence="4" type="ORF">FB459_1765</name>
</gene>
<evidence type="ECO:0000259" key="3">
    <source>
        <dbReference type="Pfam" id="PF00892"/>
    </source>
</evidence>
<evidence type="ECO:0000256" key="2">
    <source>
        <dbReference type="SAM" id="Phobius"/>
    </source>
</evidence>
<dbReference type="Proteomes" id="UP000320806">
    <property type="component" value="Unassembled WGS sequence"/>
</dbReference>
<feature type="transmembrane region" description="Helical" evidence="2">
    <location>
        <begin position="210"/>
        <end position="229"/>
    </location>
</feature>
<feature type="transmembrane region" description="Helical" evidence="2">
    <location>
        <begin position="262"/>
        <end position="279"/>
    </location>
</feature>
<evidence type="ECO:0000313" key="4">
    <source>
        <dbReference type="EMBL" id="TQJ14317.1"/>
    </source>
</evidence>
<evidence type="ECO:0000313" key="5">
    <source>
        <dbReference type="Proteomes" id="UP000320806"/>
    </source>
</evidence>
<comment type="similarity">
    <text evidence="1">Belongs to the EamA transporter family.</text>
</comment>
<dbReference type="OrthoDB" id="68076at2"/>
<evidence type="ECO:0000256" key="1">
    <source>
        <dbReference type="ARBA" id="ARBA00007362"/>
    </source>
</evidence>
<dbReference type="AlphaFoldDB" id="A0A542EG42"/>
<keyword evidence="2" id="KW-1133">Transmembrane helix</keyword>
<feature type="transmembrane region" description="Helical" evidence="2">
    <location>
        <begin position="236"/>
        <end position="256"/>
    </location>
</feature>
<reference evidence="4 5" key="1">
    <citation type="submission" date="2019-06" db="EMBL/GenBank/DDBJ databases">
        <title>Sequencing the genomes of 1000 actinobacteria strains.</title>
        <authorList>
            <person name="Klenk H.-P."/>
        </authorList>
    </citation>
    <scope>NUCLEOTIDE SEQUENCE [LARGE SCALE GENOMIC DNA]</scope>
    <source>
        <strain evidence="4 5">DSM 19828</strain>
    </source>
</reference>